<dbReference type="AlphaFoldDB" id="A0A450UPF3"/>
<accession>A0A450UPF3</accession>
<organism evidence="2">
    <name type="scientific">Candidatus Kentrum sp. LFY</name>
    <dbReference type="NCBI Taxonomy" id="2126342"/>
    <lineage>
        <taxon>Bacteria</taxon>
        <taxon>Pseudomonadati</taxon>
        <taxon>Pseudomonadota</taxon>
        <taxon>Gammaproteobacteria</taxon>
        <taxon>Candidatus Kentrum</taxon>
    </lineage>
</organism>
<feature type="region of interest" description="Disordered" evidence="1">
    <location>
        <begin position="80"/>
        <end position="102"/>
    </location>
</feature>
<evidence type="ECO:0000313" key="2">
    <source>
        <dbReference type="EMBL" id="VFJ94423.1"/>
    </source>
</evidence>
<sequence length="102" mass="11652">MGSISLFIRILNGYIKIRSPLCGPFGPKNRSSRTIPWKIFGELRQPSSNTTQRPCRASHRGLRLWQNPLHGFGTAFHVPEKRSWETRRRNPSPSRLGSGAKR</sequence>
<evidence type="ECO:0000256" key="1">
    <source>
        <dbReference type="SAM" id="MobiDB-lite"/>
    </source>
</evidence>
<dbReference type="EMBL" id="CAADFF010000058">
    <property type="protein sequence ID" value="VFJ94423.1"/>
    <property type="molecule type" value="Genomic_DNA"/>
</dbReference>
<proteinExistence type="predicted"/>
<gene>
    <name evidence="2" type="ORF">BECKLFY1418B_GA0070995_10585</name>
</gene>
<name>A0A450UPF3_9GAMM</name>
<reference evidence="2" key="1">
    <citation type="submission" date="2019-02" db="EMBL/GenBank/DDBJ databases">
        <authorList>
            <person name="Gruber-Vodicka R. H."/>
            <person name="Seah K. B. B."/>
        </authorList>
    </citation>
    <scope>NUCLEOTIDE SEQUENCE</scope>
    <source>
        <strain evidence="2">BECK_M7</strain>
    </source>
</reference>
<protein>
    <submittedName>
        <fullName evidence="2">Uncharacterized protein</fullName>
    </submittedName>
</protein>